<dbReference type="InterPro" id="IPR036409">
    <property type="entry name" value="Aldolase_II/adducin_N_sf"/>
</dbReference>
<evidence type="ECO:0000313" key="4">
    <source>
        <dbReference type="EMBL" id="HIU02423.1"/>
    </source>
</evidence>
<evidence type="ECO:0000256" key="2">
    <source>
        <dbReference type="ARBA" id="ARBA00023239"/>
    </source>
</evidence>
<dbReference type="GO" id="GO:0016832">
    <property type="term" value="F:aldehyde-lyase activity"/>
    <property type="evidence" value="ECO:0007669"/>
    <property type="project" value="TreeGrafter"/>
</dbReference>
<dbReference type="GO" id="GO:0019323">
    <property type="term" value="P:pentose catabolic process"/>
    <property type="evidence" value="ECO:0007669"/>
    <property type="project" value="TreeGrafter"/>
</dbReference>
<dbReference type="SMART" id="SM01007">
    <property type="entry name" value="Aldolase_II"/>
    <property type="match status" value="1"/>
</dbReference>
<dbReference type="EMBL" id="DVLT01000029">
    <property type="protein sequence ID" value="HIU02423.1"/>
    <property type="molecule type" value="Genomic_DNA"/>
</dbReference>
<dbReference type="InterPro" id="IPR050197">
    <property type="entry name" value="Aldolase_class_II_sugar_metab"/>
</dbReference>
<accession>A0A9D1HFT5</accession>
<sequence>MIYSEAEAREAVIEAGHRLREAGLVARTWGNISARISEDQFVITPSGLAYETMRPEDLVIVNIQDGSHQGSRKPSSEKGIHADAYRLRPDIHFVIHTHQSAATVFGIGGMDLTKDLPDILGDCVPCAAYGLPSTKTLRKAVAKEVEMHPESKAFFMKNHGALCLGTDETEAFKVSAALEEACGKQLAFLDKRIRAASGGRAKDFGKSVRSGHRFLLTWKGMKKIYDLKRLPKDMPEAAAIHAAIYKKYDVTCIYHEKSREVRAWSRQARTLRPYVDDLAQIGGVCIGCVSGMVRDEIVDGLNNCNAVCLFGNGALCTGKTRDDTLAVAMILRKGALSALYAKTLSDCEPISKPDARLQRMIYLHTYSRKKEDSGVCLKS</sequence>
<keyword evidence="2" id="KW-0456">Lyase</keyword>
<name>A0A9D1HFT5_9FIRM</name>
<dbReference type="SUPFAM" id="SSF53639">
    <property type="entry name" value="AraD/HMP-PK domain-like"/>
    <property type="match status" value="2"/>
</dbReference>
<dbReference type="PANTHER" id="PTHR22789">
    <property type="entry name" value="FUCULOSE PHOSPHATE ALDOLASE"/>
    <property type="match status" value="1"/>
</dbReference>
<evidence type="ECO:0000259" key="3">
    <source>
        <dbReference type="SMART" id="SM01007"/>
    </source>
</evidence>
<feature type="domain" description="Class II aldolase/adducin N-terminal" evidence="3">
    <location>
        <begin position="10"/>
        <end position="186"/>
    </location>
</feature>
<dbReference type="InterPro" id="IPR001303">
    <property type="entry name" value="Aldolase_II/adducin_N"/>
</dbReference>
<reference evidence="4" key="2">
    <citation type="journal article" date="2021" name="PeerJ">
        <title>Extensive microbial diversity within the chicken gut microbiome revealed by metagenomics and culture.</title>
        <authorList>
            <person name="Gilroy R."/>
            <person name="Ravi A."/>
            <person name="Getino M."/>
            <person name="Pursley I."/>
            <person name="Horton D.L."/>
            <person name="Alikhan N.F."/>
            <person name="Baker D."/>
            <person name="Gharbi K."/>
            <person name="Hall N."/>
            <person name="Watson M."/>
            <person name="Adriaenssens E.M."/>
            <person name="Foster-Nyarko E."/>
            <person name="Jarju S."/>
            <person name="Secka A."/>
            <person name="Antonio M."/>
            <person name="Oren A."/>
            <person name="Chaudhuri R.R."/>
            <person name="La Ragione R."/>
            <person name="Hildebrand F."/>
            <person name="Pallen M.J."/>
        </authorList>
    </citation>
    <scope>NUCLEOTIDE SEQUENCE</scope>
    <source>
        <strain evidence="4">CHK187-14744</strain>
    </source>
</reference>
<gene>
    <name evidence="4" type="ORF">IAB63_04125</name>
</gene>
<dbReference type="Proteomes" id="UP000824164">
    <property type="component" value="Unassembled WGS sequence"/>
</dbReference>
<proteinExistence type="predicted"/>
<dbReference type="Pfam" id="PF00596">
    <property type="entry name" value="Aldolase_II"/>
    <property type="match status" value="2"/>
</dbReference>
<dbReference type="GO" id="GO:0046872">
    <property type="term" value="F:metal ion binding"/>
    <property type="evidence" value="ECO:0007669"/>
    <property type="project" value="UniProtKB-KW"/>
</dbReference>
<comment type="caution">
    <text evidence="4">The sequence shown here is derived from an EMBL/GenBank/DDBJ whole genome shotgun (WGS) entry which is preliminary data.</text>
</comment>
<reference evidence="4" key="1">
    <citation type="submission" date="2020-10" db="EMBL/GenBank/DDBJ databases">
        <authorList>
            <person name="Gilroy R."/>
        </authorList>
    </citation>
    <scope>NUCLEOTIDE SEQUENCE</scope>
    <source>
        <strain evidence="4">CHK187-14744</strain>
    </source>
</reference>
<dbReference type="AlphaFoldDB" id="A0A9D1HFT5"/>
<keyword evidence="1" id="KW-0479">Metal-binding</keyword>
<dbReference type="GO" id="GO:0005829">
    <property type="term" value="C:cytosol"/>
    <property type="evidence" value="ECO:0007669"/>
    <property type="project" value="TreeGrafter"/>
</dbReference>
<dbReference type="Gene3D" id="3.40.225.10">
    <property type="entry name" value="Class II aldolase/adducin N-terminal domain"/>
    <property type="match status" value="2"/>
</dbReference>
<protein>
    <submittedName>
        <fullName evidence="4">Class II aldolase/adducin family protein</fullName>
    </submittedName>
</protein>
<organism evidence="4 5">
    <name type="scientific">Candidatus Onthocola gallistercoris</name>
    <dbReference type="NCBI Taxonomy" id="2840876"/>
    <lineage>
        <taxon>Bacteria</taxon>
        <taxon>Bacillati</taxon>
        <taxon>Bacillota</taxon>
        <taxon>Bacilli</taxon>
        <taxon>Candidatus Onthocola</taxon>
    </lineage>
</organism>
<evidence type="ECO:0000256" key="1">
    <source>
        <dbReference type="ARBA" id="ARBA00022723"/>
    </source>
</evidence>
<evidence type="ECO:0000313" key="5">
    <source>
        <dbReference type="Proteomes" id="UP000824164"/>
    </source>
</evidence>
<dbReference type="PANTHER" id="PTHR22789:SF0">
    <property type="entry name" value="3-OXO-TETRONATE 4-PHOSPHATE DECARBOXYLASE-RELATED"/>
    <property type="match status" value="1"/>
</dbReference>